<name>A0A6A3SPL4_9STRA</name>
<comment type="caution">
    <text evidence="2">The sequence shown here is derived from an EMBL/GenBank/DDBJ whole genome shotgun (WGS) entry which is preliminary data.</text>
</comment>
<dbReference type="EMBL" id="QXGA01001388">
    <property type="protein sequence ID" value="KAE9120385.1"/>
    <property type="molecule type" value="Genomic_DNA"/>
</dbReference>
<accession>A0A6A3SPL4</accession>
<evidence type="ECO:0000313" key="3">
    <source>
        <dbReference type="Proteomes" id="UP000440732"/>
    </source>
</evidence>
<feature type="region of interest" description="Disordered" evidence="1">
    <location>
        <begin position="253"/>
        <end position="283"/>
    </location>
</feature>
<reference evidence="2 3" key="1">
    <citation type="submission" date="2018-08" db="EMBL/GenBank/DDBJ databases">
        <title>Genomic investigation of the strawberry pathogen Phytophthora fragariae indicates pathogenicity is determined by transcriptional variation in three key races.</title>
        <authorList>
            <person name="Adams T.M."/>
            <person name="Armitage A.D."/>
            <person name="Sobczyk M.K."/>
            <person name="Bates H.J."/>
            <person name="Dunwell J.M."/>
            <person name="Nellist C.F."/>
            <person name="Harrison R.J."/>
        </authorList>
    </citation>
    <scope>NUCLEOTIDE SEQUENCE [LARGE SCALE GENOMIC DNA]</scope>
    <source>
        <strain evidence="2 3">NOV-5</strain>
    </source>
</reference>
<dbReference type="Proteomes" id="UP000440732">
    <property type="component" value="Unassembled WGS sequence"/>
</dbReference>
<sequence>MRPLQLPGDGCCASGGRLALQAPLEAARRLPLGPRADDSVYTRHSSAPPADDSLYTRQLHVWMKVELLTLQLKGKMRCGFVIARKIVVLVCILTTDNAALDLLAEVDAELQEQADEETTNVFVSVKELREFTKTIDELQVVFLTVIMCVLAVERLANNRGTRLTLVDGFMQPHLKAYGQKLERMDQSRKDARVFKITVWDPKQRSVDWPRFQVGVIYELKKIHGLKFYHDILQGSVQAVGPTNPGIIKEYQDFETANRARADQPDAAGPDENAGENDMEELTP</sequence>
<dbReference type="AlphaFoldDB" id="A0A6A3SPL4"/>
<gene>
    <name evidence="2" type="ORF">PF006_g18142</name>
</gene>
<organism evidence="2 3">
    <name type="scientific">Phytophthora fragariae</name>
    <dbReference type="NCBI Taxonomy" id="53985"/>
    <lineage>
        <taxon>Eukaryota</taxon>
        <taxon>Sar</taxon>
        <taxon>Stramenopiles</taxon>
        <taxon>Oomycota</taxon>
        <taxon>Peronosporomycetes</taxon>
        <taxon>Peronosporales</taxon>
        <taxon>Peronosporaceae</taxon>
        <taxon>Phytophthora</taxon>
    </lineage>
</organism>
<feature type="compositionally biased region" description="Basic and acidic residues" evidence="1">
    <location>
        <begin position="253"/>
        <end position="263"/>
    </location>
</feature>
<evidence type="ECO:0000313" key="2">
    <source>
        <dbReference type="EMBL" id="KAE9120385.1"/>
    </source>
</evidence>
<evidence type="ECO:0000256" key="1">
    <source>
        <dbReference type="SAM" id="MobiDB-lite"/>
    </source>
</evidence>
<proteinExistence type="predicted"/>
<feature type="compositionally biased region" description="Acidic residues" evidence="1">
    <location>
        <begin position="272"/>
        <end position="283"/>
    </location>
</feature>
<protein>
    <submittedName>
        <fullName evidence="2">Uncharacterized protein</fullName>
    </submittedName>
</protein>